<keyword evidence="4" id="KW-0804">Transcription</keyword>
<dbReference type="Gene3D" id="1.10.10.10">
    <property type="entry name" value="Winged helix-like DNA-binding domain superfamily/Winged helix DNA-binding domain"/>
    <property type="match status" value="1"/>
</dbReference>
<dbReference type="InterPro" id="IPR039425">
    <property type="entry name" value="RNA_pol_sigma-70-like"/>
</dbReference>
<dbReference type="PANTHER" id="PTHR43133">
    <property type="entry name" value="RNA POLYMERASE ECF-TYPE SIGMA FACTO"/>
    <property type="match status" value="1"/>
</dbReference>
<dbReference type="InterPro" id="IPR013325">
    <property type="entry name" value="RNA_pol_sigma_r2"/>
</dbReference>
<sequence length="168" mass="20017">MSGEKNSFDNFEELYTNCYWLVYRYVRHMIEKDLAAAEDVTQEVFLVAYQKWQEVRRHPNQKGFLLLTAKNKLKKWYEQQGKIQTEGSGQEEKAARRPDSGQEGYYVQAEWNAFLEQIFSMQELLIWKFYYENGFSCAEIGEKIGISESNTKVKLFRMRQKLKSCMEE</sequence>
<dbReference type="EMBL" id="JAJEQF010000018">
    <property type="protein sequence ID" value="MCC2167728.1"/>
    <property type="molecule type" value="Genomic_DNA"/>
</dbReference>
<dbReference type="Proteomes" id="UP001199355">
    <property type="component" value="Unassembled WGS sequence"/>
</dbReference>
<dbReference type="InterPro" id="IPR014284">
    <property type="entry name" value="RNA_pol_sigma-70_dom"/>
</dbReference>
<evidence type="ECO:0000313" key="6">
    <source>
        <dbReference type="EMBL" id="MCC2167728.1"/>
    </source>
</evidence>
<organism evidence="6 7">
    <name type="scientific">Gallintestinimicrobium propionicum</name>
    <dbReference type="NCBI Taxonomy" id="2981770"/>
    <lineage>
        <taxon>Bacteria</taxon>
        <taxon>Bacillati</taxon>
        <taxon>Bacillota</taxon>
        <taxon>Clostridia</taxon>
        <taxon>Lachnospirales</taxon>
        <taxon>Lachnospiraceae</taxon>
        <taxon>Gallintestinimicrobium</taxon>
    </lineage>
</organism>
<evidence type="ECO:0000256" key="4">
    <source>
        <dbReference type="ARBA" id="ARBA00023163"/>
    </source>
</evidence>
<dbReference type="PANTHER" id="PTHR43133:SF51">
    <property type="entry name" value="RNA POLYMERASE SIGMA FACTOR"/>
    <property type="match status" value="1"/>
</dbReference>
<evidence type="ECO:0000256" key="2">
    <source>
        <dbReference type="ARBA" id="ARBA00023015"/>
    </source>
</evidence>
<dbReference type="GO" id="GO:0016987">
    <property type="term" value="F:sigma factor activity"/>
    <property type="evidence" value="ECO:0007669"/>
    <property type="project" value="UniProtKB-KW"/>
</dbReference>
<dbReference type="Pfam" id="PF04542">
    <property type="entry name" value="Sigma70_r2"/>
    <property type="match status" value="1"/>
</dbReference>
<evidence type="ECO:0000256" key="3">
    <source>
        <dbReference type="ARBA" id="ARBA00023082"/>
    </source>
</evidence>
<feature type="domain" description="RNA polymerase sigma-70 region 2" evidence="5">
    <location>
        <begin position="14"/>
        <end position="81"/>
    </location>
</feature>
<gene>
    <name evidence="6" type="ORF">LKD45_08490</name>
</gene>
<keyword evidence="3" id="KW-0731">Sigma factor</keyword>
<protein>
    <submittedName>
        <fullName evidence="6">Sigma-70 family RNA polymerase sigma factor</fullName>
    </submittedName>
</protein>
<dbReference type="InterPro" id="IPR013324">
    <property type="entry name" value="RNA_pol_sigma_r3/r4-like"/>
</dbReference>
<evidence type="ECO:0000256" key="1">
    <source>
        <dbReference type="ARBA" id="ARBA00010641"/>
    </source>
</evidence>
<keyword evidence="2" id="KW-0805">Transcription regulation</keyword>
<keyword evidence="7" id="KW-1185">Reference proteome</keyword>
<evidence type="ECO:0000313" key="7">
    <source>
        <dbReference type="Proteomes" id="UP001199355"/>
    </source>
</evidence>
<comment type="caution">
    <text evidence="6">The sequence shown here is derived from an EMBL/GenBank/DDBJ whole genome shotgun (WGS) entry which is preliminary data.</text>
</comment>
<dbReference type="Gene3D" id="1.10.1740.10">
    <property type="match status" value="1"/>
</dbReference>
<name>A0AAE3ATS7_9FIRM</name>
<dbReference type="NCBIfam" id="TIGR02937">
    <property type="entry name" value="sigma70-ECF"/>
    <property type="match status" value="1"/>
</dbReference>
<accession>A0AAE3ATS7</accession>
<dbReference type="RefSeq" id="WP_308728261.1">
    <property type="nucleotide sequence ID" value="NZ_JAJEQF010000018.1"/>
</dbReference>
<dbReference type="AlphaFoldDB" id="A0AAE3ATS7"/>
<dbReference type="SUPFAM" id="SSF88659">
    <property type="entry name" value="Sigma3 and sigma4 domains of RNA polymerase sigma factors"/>
    <property type="match status" value="1"/>
</dbReference>
<dbReference type="SUPFAM" id="SSF88946">
    <property type="entry name" value="Sigma2 domain of RNA polymerase sigma factors"/>
    <property type="match status" value="1"/>
</dbReference>
<proteinExistence type="inferred from homology"/>
<reference evidence="6 7" key="1">
    <citation type="submission" date="2021-10" db="EMBL/GenBank/DDBJ databases">
        <title>Anaerobic single-cell dispensing facilitates the cultivation of human gut bacteria.</title>
        <authorList>
            <person name="Afrizal A."/>
        </authorList>
    </citation>
    <scope>NUCLEOTIDE SEQUENCE [LARGE SCALE GENOMIC DNA]</scope>
    <source>
        <strain evidence="6 7">CLA-AA-H244</strain>
    </source>
</reference>
<comment type="similarity">
    <text evidence="1">Belongs to the sigma-70 factor family. ECF subfamily.</text>
</comment>
<dbReference type="GO" id="GO:0006352">
    <property type="term" value="P:DNA-templated transcription initiation"/>
    <property type="evidence" value="ECO:0007669"/>
    <property type="project" value="InterPro"/>
</dbReference>
<dbReference type="InterPro" id="IPR036388">
    <property type="entry name" value="WH-like_DNA-bd_sf"/>
</dbReference>
<evidence type="ECO:0000259" key="5">
    <source>
        <dbReference type="Pfam" id="PF04542"/>
    </source>
</evidence>
<dbReference type="InterPro" id="IPR007627">
    <property type="entry name" value="RNA_pol_sigma70_r2"/>
</dbReference>